<dbReference type="Pfam" id="PF07228">
    <property type="entry name" value="SpoIIE"/>
    <property type="match status" value="1"/>
</dbReference>
<comment type="caution">
    <text evidence="4">The sequence shown here is derived from an EMBL/GenBank/DDBJ whole genome shotgun (WGS) entry which is preliminary data.</text>
</comment>
<evidence type="ECO:0000259" key="3">
    <source>
        <dbReference type="PROSITE" id="PS50112"/>
    </source>
</evidence>
<keyword evidence="1" id="KW-0378">Hydrolase</keyword>
<feature type="compositionally biased region" description="Gly residues" evidence="2">
    <location>
        <begin position="130"/>
        <end position="144"/>
    </location>
</feature>
<dbReference type="Gene3D" id="3.30.450.20">
    <property type="entry name" value="PAS domain"/>
    <property type="match status" value="1"/>
</dbReference>
<reference evidence="4 5" key="1">
    <citation type="submission" date="2019-06" db="EMBL/GenBank/DDBJ databases">
        <title>Comparative genomics and metabolomics analyses of clavulanic acid producing Streptomyces species provides insight into specialized metabolism and evolution of beta-lactam biosynthetic gene clusters.</title>
        <authorList>
            <person name="Moore M.A."/>
            <person name="Cruz-Morales P."/>
            <person name="Barona Gomez F."/>
            <person name="Kapil T."/>
        </authorList>
    </citation>
    <scope>NUCLEOTIDE SEQUENCE [LARGE SCALE GENOMIC DNA]</scope>
    <source>
        <strain evidence="4 5">T-272</strain>
    </source>
</reference>
<dbReference type="InterPro" id="IPR035965">
    <property type="entry name" value="PAS-like_dom_sf"/>
</dbReference>
<dbReference type="EMBL" id="VDEQ01000294">
    <property type="protein sequence ID" value="MQS38839.1"/>
    <property type="molecule type" value="Genomic_DNA"/>
</dbReference>
<feature type="compositionally biased region" description="Low complexity" evidence="2">
    <location>
        <begin position="429"/>
        <end position="452"/>
    </location>
</feature>
<dbReference type="InterPro" id="IPR052016">
    <property type="entry name" value="Bact_Sigma-Reg"/>
</dbReference>
<proteinExistence type="predicted"/>
<dbReference type="PROSITE" id="PS50112">
    <property type="entry name" value="PAS"/>
    <property type="match status" value="1"/>
</dbReference>
<dbReference type="Pfam" id="PF08448">
    <property type="entry name" value="PAS_4"/>
    <property type="match status" value="1"/>
</dbReference>
<protein>
    <submittedName>
        <fullName evidence="4">PAS domain-containing protein</fullName>
    </submittedName>
</protein>
<evidence type="ECO:0000256" key="2">
    <source>
        <dbReference type="SAM" id="MobiDB-lite"/>
    </source>
</evidence>
<feature type="compositionally biased region" description="Low complexity" evidence="2">
    <location>
        <begin position="37"/>
        <end position="53"/>
    </location>
</feature>
<sequence>MNGAEEVVSLAGPRASQPPEPAPGSGGESPRPPAGAPPDEAGPGASGPSDGGSRAPGGPGEGSRAPDESDARVPGLPVHPGEGSRAPDKVAAQAPGVPGESSRAPDAADPPPPVLRGEAPRTRGGDGLRRSGGGGENASGGSASGGSASAPDEPPPLLSLALAGLMDDLGAHSGALYLLTRGEGGDVLDMAAKGGLPRDFSAPWERVPLASPLPVADAVREQRVIWVPGEEEMARRYPRIAVALPYPYCLAAAPVAASGTPYGAVYVTWPASHPPELTDTERGLLTTACDRLALRLQHAAEHGRPVVSEYDRHGSPATADAGAIEAGRALSRIPDGICGLDVNGRVAYANSAAGELLGISVARLTGRPLWTALPWLDDPVYEDRYRAAMLSQRPTSFTALRPPGQWLTFQLYPGRTGISVHITPAPAAVGGAPAKAPPQQSQQPPQQQPQQPSRLVTIAHIANLAIALTEAVGVSDVIDLVADEIMPSLGGSSLVILASENGRLRVLGQRGYREARIVERFDGVPLTAQIPGAQSLVTGVPSFFESRDQLERVYPERLETPDGMAAWAYLPLIASGRPVGTCVLGFAEEHRFSTDERAVLTGLGGLIAQALERARLYDTKHRLAHGLQSALLPRSLPVLDGLEVAVRYLPGTQGMDIGGDFYDLLADGRTAAAVIGDVQGHNVTAAALMGQVRTAVCAYTAVGQPPGRVLESTNRLLIDLDAELLASSVYLRLDLDARLARVARAGHPQPLLRDPDGRVRALELAGGPLLGVDPAAEYPVTEVAMEPGSVLALYTDGLIETPGTDIDDGLRALARRFATAPEGPLEAVADALVTGPGDDMPPRSDDTALLLLRPTR</sequence>
<dbReference type="Gene3D" id="3.60.40.10">
    <property type="entry name" value="PPM-type phosphatase domain"/>
    <property type="match status" value="1"/>
</dbReference>
<feature type="region of interest" description="Disordered" evidence="2">
    <location>
        <begin position="1"/>
        <end position="155"/>
    </location>
</feature>
<dbReference type="PANTHER" id="PTHR43156:SF2">
    <property type="entry name" value="STAGE II SPORULATION PROTEIN E"/>
    <property type="match status" value="1"/>
</dbReference>
<evidence type="ECO:0000313" key="5">
    <source>
        <dbReference type="Proteomes" id="UP000460558"/>
    </source>
</evidence>
<feature type="compositionally biased region" description="Basic and acidic residues" evidence="2">
    <location>
        <begin position="118"/>
        <end position="129"/>
    </location>
</feature>
<dbReference type="Gene3D" id="3.30.450.40">
    <property type="match status" value="2"/>
</dbReference>
<dbReference type="InterPro" id="IPR029016">
    <property type="entry name" value="GAF-like_dom_sf"/>
</dbReference>
<dbReference type="SMART" id="SM00331">
    <property type="entry name" value="PP2C_SIG"/>
    <property type="match status" value="1"/>
</dbReference>
<name>A0ABW9P0J7_9ACTN</name>
<evidence type="ECO:0000313" key="4">
    <source>
        <dbReference type="EMBL" id="MQS38839.1"/>
    </source>
</evidence>
<evidence type="ECO:0000256" key="1">
    <source>
        <dbReference type="ARBA" id="ARBA00022801"/>
    </source>
</evidence>
<dbReference type="Pfam" id="PF13185">
    <property type="entry name" value="GAF_2"/>
    <property type="match status" value="2"/>
</dbReference>
<organism evidence="4 5">
    <name type="scientific">Streptomyces katsurahamanus</name>
    <dbReference type="NCBI Taxonomy" id="2577098"/>
    <lineage>
        <taxon>Bacteria</taxon>
        <taxon>Bacillati</taxon>
        <taxon>Actinomycetota</taxon>
        <taxon>Actinomycetes</taxon>
        <taxon>Kitasatosporales</taxon>
        <taxon>Streptomycetaceae</taxon>
        <taxon>Streptomyces</taxon>
    </lineage>
</organism>
<dbReference type="PANTHER" id="PTHR43156">
    <property type="entry name" value="STAGE II SPORULATION PROTEIN E-RELATED"/>
    <property type="match status" value="1"/>
</dbReference>
<gene>
    <name evidence="4" type="ORF">FFZ77_25600</name>
</gene>
<dbReference type="SUPFAM" id="SSF55781">
    <property type="entry name" value="GAF domain-like"/>
    <property type="match status" value="2"/>
</dbReference>
<keyword evidence="5" id="KW-1185">Reference proteome</keyword>
<dbReference type="SMART" id="SM00091">
    <property type="entry name" value="PAS"/>
    <property type="match status" value="1"/>
</dbReference>
<dbReference type="InterPro" id="IPR036457">
    <property type="entry name" value="PPM-type-like_dom_sf"/>
</dbReference>
<dbReference type="SUPFAM" id="SSF55785">
    <property type="entry name" value="PYP-like sensor domain (PAS domain)"/>
    <property type="match status" value="1"/>
</dbReference>
<dbReference type="Proteomes" id="UP000460558">
    <property type="component" value="Unassembled WGS sequence"/>
</dbReference>
<dbReference type="CDD" id="cd00130">
    <property type="entry name" value="PAS"/>
    <property type="match status" value="1"/>
</dbReference>
<dbReference type="InterPro" id="IPR003018">
    <property type="entry name" value="GAF"/>
</dbReference>
<feature type="domain" description="PAS" evidence="3">
    <location>
        <begin position="328"/>
        <end position="367"/>
    </location>
</feature>
<feature type="region of interest" description="Disordered" evidence="2">
    <location>
        <begin position="429"/>
        <end position="453"/>
    </location>
</feature>
<dbReference type="InterPro" id="IPR000014">
    <property type="entry name" value="PAS"/>
</dbReference>
<dbReference type="InterPro" id="IPR013656">
    <property type="entry name" value="PAS_4"/>
</dbReference>
<accession>A0ABW9P0J7</accession>
<dbReference type="InterPro" id="IPR001932">
    <property type="entry name" value="PPM-type_phosphatase-like_dom"/>
</dbReference>